<sequence length="211" mass="22711">MLRDREDCFRNAIDPLGLPRNQFHDGGSKCTVLLLMEGAAPRAFGGIFHAGGESLGETLLMWHDSRSTAASSLCLSLLDVVIVVHNPVLVGMQDTDGSRSATDAWEAWPSFAECEQHDPAGFPRRCTGAWLAPEYAVNDQHGSDMEIFTGCEAPISGAIDFPLLMTQESKQCLRGTGWASTGPKVFLAIRHRCGSSGEVCVVGSVIEVLMS</sequence>
<evidence type="ECO:0000313" key="2">
    <source>
        <dbReference type="Proteomes" id="UP000799772"/>
    </source>
</evidence>
<reference evidence="1" key="1">
    <citation type="journal article" date="2020" name="Stud. Mycol.">
        <title>101 Dothideomycetes genomes: a test case for predicting lifestyles and emergence of pathogens.</title>
        <authorList>
            <person name="Haridas S."/>
            <person name="Albert R."/>
            <person name="Binder M."/>
            <person name="Bloem J."/>
            <person name="Labutti K."/>
            <person name="Salamov A."/>
            <person name="Andreopoulos B."/>
            <person name="Baker S."/>
            <person name="Barry K."/>
            <person name="Bills G."/>
            <person name="Bluhm B."/>
            <person name="Cannon C."/>
            <person name="Castanera R."/>
            <person name="Culley D."/>
            <person name="Daum C."/>
            <person name="Ezra D."/>
            <person name="Gonzalez J."/>
            <person name="Henrissat B."/>
            <person name="Kuo A."/>
            <person name="Liang C."/>
            <person name="Lipzen A."/>
            <person name="Lutzoni F."/>
            <person name="Magnuson J."/>
            <person name="Mondo S."/>
            <person name="Nolan M."/>
            <person name="Ohm R."/>
            <person name="Pangilinan J."/>
            <person name="Park H.-J."/>
            <person name="Ramirez L."/>
            <person name="Alfaro M."/>
            <person name="Sun H."/>
            <person name="Tritt A."/>
            <person name="Yoshinaga Y."/>
            <person name="Zwiers L.-H."/>
            <person name="Turgeon B."/>
            <person name="Goodwin S."/>
            <person name="Spatafora J."/>
            <person name="Crous P."/>
            <person name="Grigoriev I."/>
        </authorList>
    </citation>
    <scope>NUCLEOTIDE SEQUENCE</scope>
    <source>
        <strain evidence="1">CBS 133067</strain>
    </source>
</reference>
<gene>
    <name evidence="1" type="ORF">NA57DRAFT_59518</name>
</gene>
<proteinExistence type="predicted"/>
<keyword evidence="2" id="KW-1185">Reference proteome</keyword>
<dbReference type="Proteomes" id="UP000799772">
    <property type="component" value="Unassembled WGS sequence"/>
</dbReference>
<organism evidence="1 2">
    <name type="scientific">Rhizodiscina lignyota</name>
    <dbReference type="NCBI Taxonomy" id="1504668"/>
    <lineage>
        <taxon>Eukaryota</taxon>
        <taxon>Fungi</taxon>
        <taxon>Dikarya</taxon>
        <taxon>Ascomycota</taxon>
        <taxon>Pezizomycotina</taxon>
        <taxon>Dothideomycetes</taxon>
        <taxon>Pleosporomycetidae</taxon>
        <taxon>Aulographales</taxon>
        <taxon>Rhizodiscinaceae</taxon>
        <taxon>Rhizodiscina</taxon>
    </lineage>
</organism>
<protein>
    <submittedName>
        <fullName evidence="1">Uncharacterized protein</fullName>
    </submittedName>
</protein>
<dbReference type="AlphaFoldDB" id="A0A9P4IA55"/>
<comment type="caution">
    <text evidence="1">The sequence shown here is derived from an EMBL/GenBank/DDBJ whole genome shotgun (WGS) entry which is preliminary data.</text>
</comment>
<name>A0A9P4IA55_9PEZI</name>
<dbReference type="EMBL" id="ML978131">
    <property type="protein sequence ID" value="KAF2095520.1"/>
    <property type="molecule type" value="Genomic_DNA"/>
</dbReference>
<evidence type="ECO:0000313" key="1">
    <source>
        <dbReference type="EMBL" id="KAF2095520.1"/>
    </source>
</evidence>
<accession>A0A9P4IA55</accession>